<evidence type="ECO:0000313" key="3">
    <source>
        <dbReference type="EMBL" id="MCY6958277.1"/>
    </source>
</evidence>
<keyword evidence="4" id="KW-1185">Reference proteome</keyword>
<evidence type="ECO:0000256" key="1">
    <source>
        <dbReference type="ARBA" id="ARBA00023172"/>
    </source>
</evidence>
<gene>
    <name evidence="3" type="ORF">OW729_06635</name>
</gene>
<accession>A0ABT4D7K0</accession>
<dbReference type="PANTHER" id="PTHR30349">
    <property type="entry name" value="PHAGE INTEGRASE-RELATED"/>
    <property type="match status" value="1"/>
</dbReference>
<evidence type="ECO:0000259" key="2">
    <source>
        <dbReference type="PROSITE" id="PS51898"/>
    </source>
</evidence>
<dbReference type="InterPro" id="IPR011010">
    <property type="entry name" value="DNA_brk_join_enz"/>
</dbReference>
<dbReference type="EMBL" id="JAPQFJ010000005">
    <property type="protein sequence ID" value="MCY6958277.1"/>
    <property type="molecule type" value="Genomic_DNA"/>
</dbReference>
<feature type="domain" description="Tyr recombinase" evidence="2">
    <location>
        <begin position="1"/>
        <end position="184"/>
    </location>
</feature>
<sequence length="190" mass="22009">MSTRPLELNEYKEIMNLITSGFNYMENNKEKKFRANKKLYLALTLQANLGLRIGDVLSLTANNFRNGKLIITEDKTEKMQNREVNSNIIELVKDYAINEGIKANDMLFKRLSVRAVQKQLKIVCDYLGLSNISTHSFRKMYAVTIYENNNNNIELVKEVLNHSSIATTQRYIRVRQKEINEASKNVNMIV</sequence>
<evidence type="ECO:0000313" key="4">
    <source>
        <dbReference type="Proteomes" id="UP001144612"/>
    </source>
</evidence>
<dbReference type="RefSeq" id="WP_268060691.1">
    <property type="nucleotide sequence ID" value="NZ_JAPQFJ010000005.1"/>
</dbReference>
<keyword evidence="1" id="KW-0233">DNA recombination</keyword>
<dbReference type="PROSITE" id="PS51898">
    <property type="entry name" value="TYR_RECOMBINASE"/>
    <property type="match status" value="1"/>
</dbReference>
<dbReference type="Gene3D" id="1.10.443.10">
    <property type="entry name" value="Intergrase catalytic core"/>
    <property type="match status" value="1"/>
</dbReference>
<dbReference type="InterPro" id="IPR013762">
    <property type="entry name" value="Integrase-like_cat_sf"/>
</dbReference>
<comment type="caution">
    <text evidence="3">The sequence shown here is derived from an EMBL/GenBank/DDBJ whole genome shotgun (WGS) entry which is preliminary data.</text>
</comment>
<dbReference type="InterPro" id="IPR002104">
    <property type="entry name" value="Integrase_catalytic"/>
</dbReference>
<proteinExistence type="predicted"/>
<reference evidence="3" key="1">
    <citation type="submission" date="2022-12" db="EMBL/GenBank/DDBJ databases">
        <title>Clostridium sp. nov., isolated from industrial wastewater.</title>
        <authorList>
            <person name="Jiayan W."/>
        </authorList>
    </citation>
    <scope>NUCLEOTIDE SEQUENCE</scope>
    <source>
        <strain evidence="3">ZC22-4</strain>
    </source>
</reference>
<name>A0ABT4D7K0_9CLOT</name>
<organism evidence="3 4">
    <name type="scientific">Clostridium brassicae</name>
    <dbReference type="NCBI Taxonomy" id="2999072"/>
    <lineage>
        <taxon>Bacteria</taxon>
        <taxon>Bacillati</taxon>
        <taxon>Bacillota</taxon>
        <taxon>Clostridia</taxon>
        <taxon>Eubacteriales</taxon>
        <taxon>Clostridiaceae</taxon>
        <taxon>Clostridium</taxon>
    </lineage>
</organism>
<dbReference type="Proteomes" id="UP001144612">
    <property type="component" value="Unassembled WGS sequence"/>
</dbReference>
<dbReference type="PANTHER" id="PTHR30349:SF82">
    <property type="entry name" value="INTEGRASE_RECOMBINASE YOEC-RELATED"/>
    <property type="match status" value="1"/>
</dbReference>
<dbReference type="Pfam" id="PF00589">
    <property type="entry name" value="Phage_integrase"/>
    <property type="match status" value="1"/>
</dbReference>
<dbReference type="InterPro" id="IPR050090">
    <property type="entry name" value="Tyrosine_recombinase_XerCD"/>
</dbReference>
<dbReference type="SUPFAM" id="SSF56349">
    <property type="entry name" value="DNA breaking-rejoining enzymes"/>
    <property type="match status" value="1"/>
</dbReference>
<protein>
    <submittedName>
        <fullName evidence="3">Tyrosine-type recombinase/integrase</fullName>
    </submittedName>
</protein>